<keyword evidence="2" id="KW-0853">WD repeat</keyword>
<dbReference type="Gene3D" id="1.20.940.10">
    <property type="entry name" value="Functional domain of the splicing factor Prp18"/>
    <property type="match status" value="1"/>
</dbReference>
<dbReference type="GO" id="GO:0030127">
    <property type="term" value="C:COPII vesicle coat"/>
    <property type="evidence" value="ECO:0007669"/>
    <property type="project" value="TreeGrafter"/>
</dbReference>
<dbReference type="GO" id="GO:0005198">
    <property type="term" value="F:structural molecule activity"/>
    <property type="evidence" value="ECO:0007669"/>
    <property type="project" value="TreeGrafter"/>
</dbReference>
<keyword evidence="4" id="KW-0812">Transmembrane</keyword>
<accession>A0A427B6V0</accession>
<dbReference type="InterPro" id="IPR040251">
    <property type="entry name" value="SEC31-like"/>
</dbReference>
<organism evidence="5 6">
    <name type="scientific">Ensete ventricosum</name>
    <name type="common">Abyssinian banana</name>
    <name type="synonym">Musa ensete</name>
    <dbReference type="NCBI Taxonomy" id="4639"/>
    <lineage>
        <taxon>Eukaryota</taxon>
        <taxon>Viridiplantae</taxon>
        <taxon>Streptophyta</taxon>
        <taxon>Embryophyta</taxon>
        <taxon>Tracheophyta</taxon>
        <taxon>Spermatophyta</taxon>
        <taxon>Magnoliopsida</taxon>
        <taxon>Liliopsida</taxon>
        <taxon>Zingiberales</taxon>
        <taxon>Musaceae</taxon>
        <taxon>Ensete</taxon>
    </lineage>
</organism>
<evidence type="ECO:0000256" key="3">
    <source>
        <dbReference type="ARBA" id="ARBA00022737"/>
    </source>
</evidence>
<gene>
    <name evidence="5" type="ORF">B296_00004037</name>
</gene>
<reference evidence="5 6" key="1">
    <citation type="journal article" date="2014" name="Agronomy (Basel)">
        <title>A Draft Genome Sequence for Ensete ventricosum, the Drought-Tolerant Tree Against Hunger.</title>
        <authorList>
            <person name="Harrison J."/>
            <person name="Moore K.A."/>
            <person name="Paszkiewicz K."/>
            <person name="Jones T."/>
            <person name="Grant M."/>
            <person name="Ambacheew D."/>
            <person name="Muzemil S."/>
            <person name="Studholme D.J."/>
        </authorList>
    </citation>
    <scope>NUCLEOTIDE SEQUENCE [LARGE SCALE GENOMIC DNA]</scope>
</reference>
<keyword evidence="4" id="KW-1133">Transmembrane helix</keyword>
<protein>
    <submittedName>
        <fullName evidence="5">Uncharacterized protein</fullName>
    </submittedName>
</protein>
<dbReference type="PANTHER" id="PTHR13923">
    <property type="entry name" value="SEC31-RELATED PROTEIN"/>
    <property type="match status" value="1"/>
</dbReference>
<dbReference type="GO" id="GO:0070971">
    <property type="term" value="C:endoplasmic reticulum exit site"/>
    <property type="evidence" value="ECO:0007669"/>
    <property type="project" value="TreeGrafter"/>
</dbReference>
<evidence type="ECO:0000256" key="1">
    <source>
        <dbReference type="ARBA" id="ARBA00022448"/>
    </source>
</evidence>
<keyword evidence="1" id="KW-0813">Transport</keyword>
<dbReference type="PANTHER" id="PTHR13923:SF11">
    <property type="entry name" value="SECRETORY 31, ISOFORM D"/>
    <property type="match status" value="1"/>
</dbReference>
<comment type="caution">
    <text evidence="5">The sequence shown here is derived from an EMBL/GenBank/DDBJ whole genome shotgun (WGS) entry which is preliminary data.</text>
</comment>
<evidence type="ECO:0000256" key="4">
    <source>
        <dbReference type="SAM" id="Phobius"/>
    </source>
</evidence>
<dbReference type="GO" id="GO:0090110">
    <property type="term" value="P:COPII-coated vesicle cargo loading"/>
    <property type="evidence" value="ECO:0007669"/>
    <property type="project" value="TreeGrafter"/>
</dbReference>
<dbReference type="EMBL" id="AMZH03000358">
    <property type="protein sequence ID" value="RRT84166.1"/>
    <property type="molecule type" value="Genomic_DNA"/>
</dbReference>
<evidence type="ECO:0000313" key="6">
    <source>
        <dbReference type="Proteomes" id="UP000287651"/>
    </source>
</evidence>
<proteinExistence type="predicted"/>
<name>A0A427B6V0_ENSVE</name>
<feature type="transmembrane region" description="Helical" evidence="4">
    <location>
        <begin position="248"/>
        <end position="279"/>
    </location>
</feature>
<keyword evidence="3" id="KW-0677">Repeat</keyword>
<evidence type="ECO:0000313" key="5">
    <source>
        <dbReference type="EMBL" id="RRT84166.1"/>
    </source>
</evidence>
<dbReference type="Proteomes" id="UP000287651">
    <property type="component" value="Unassembled WGS sequence"/>
</dbReference>
<evidence type="ECO:0000256" key="2">
    <source>
        <dbReference type="ARBA" id="ARBA00022574"/>
    </source>
</evidence>
<sequence>MWDTISNLSWVLSYIRSGVADPVNQPGPPIPASHGVGASQPAAVTGHRFAQPAAPGSAPRGFMPVPNPNFALRPVCLNLLISKVLGLCLCSSRHVYNLTILVSTPTSLHKLLCDNYELHNLKYAYMQVSLCVPFLTAELKPVITTLTRLYDETSVALGGSHANPSKKREIEDNSRRIGSLFAKLNSGHTSPDVAAKLVQLCQALDAGDYAGALHIQVDLLLEIVSASESHPYFITMTSFISYIEEVKYMHIIVTLFLLCIRFFLYCFTFVSGSILPMYINHVRFSKDRRKH</sequence>
<dbReference type="GO" id="GO:0007029">
    <property type="term" value="P:endoplasmic reticulum organization"/>
    <property type="evidence" value="ECO:0007669"/>
    <property type="project" value="TreeGrafter"/>
</dbReference>
<dbReference type="AlphaFoldDB" id="A0A427B6V0"/>
<keyword evidence="4" id="KW-0472">Membrane</keyword>